<sequence length="74" mass="8338">MSEESDMDKAIKDAPVKLCDFGFAKIDQGDLMTPQFTPYYVAPQVLEAQRRHQKEKSGIIPTSPTPYTYNKSSP</sequence>
<evidence type="ECO:0000313" key="4">
    <source>
        <dbReference type="Proteomes" id="UP000236370"/>
    </source>
</evidence>
<feature type="region of interest" description="Disordered" evidence="1">
    <location>
        <begin position="50"/>
        <end position="74"/>
    </location>
</feature>
<feature type="domain" description="Protein kinase" evidence="2">
    <location>
        <begin position="1"/>
        <end position="74"/>
    </location>
</feature>
<dbReference type="GO" id="GO:0004672">
    <property type="term" value="F:protein kinase activity"/>
    <property type="evidence" value="ECO:0007669"/>
    <property type="project" value="InterPro"/>
</dbReference>
<dbReference type="Gene3D" id="1.10.510.10">
    <property type="entry name" value="Transferase(Phosphotransferase) domain 1"/>
    <property type="match status" value="1"/>
</dbReference>
<accession>A0A2J8MYQ2</accession>
<evidence type="ECO:0000256" key="1">
    <source>
        <dbReference type="SAM" id="MobiDB-lite"/>
    </source>
</evidence>
<dbReference type="InterPro" id="IPR011009">
    <property type="entry name" value="Kinase-like_dom_sf"/>
</dbReference>
<dbReference type="Proteomes" id="UP000236370">
    <property type="component" value="Unassembled WGS sequence"/>
</dbReference>
<dbReference type="AlphaFoldDB" id="A0A2J8MYQ2"/>
<dbReference type="PROSITE" id="PS50011">
    <property type="entry name" value="PROTEIN_KINASE_DOM"/>
    <property type="match status" value="1"/>
</dbReference>
<proteinExistence type="predicted"/>
<evidence type="ECO:0000259" key="2">
    <source>
        <dbReference type="PROSITE" id="PS50011"/>
    </source>
</evidence>
<dbReference type="SUPFAM" id="SSF56112">
    <property type="entry name" value="Protein kinase-like (PK-like)"/>
    <property type="match status" value="1"/>
</dbReference>
<reference evidence="3 4" key="1">
    <citation type="submission" date="2017-12" db="EMBL/GenBank/DDBJ databases">
        <title>High-resolution comparative analysis of great ape genomes.</title>
        <authorList>
            <person name="Pollen A."/>
            <person name="Hastie A."/>
            <person name="Hormozdiari F."/>
            <person name="Dougherty M."/>
            <person name="Liu R."/>
            <person name="Chaisson M."/>
            <person name="Hoppe E."/>
            <person name="Hill C."/>
            <person name="Pang A."/>
            <person name="Hillier L."/>
            <person name="Baker C."/>
            <person name="Armstrong J."/>
            <person name="Shendure J."/>
            <person name="Paten B."/>
            <person name="Wilson R."/>
            <person name="Chao H."/>
            <person name="Schneider V."/>
            <person name="Ventura M."/>
            <person name="Kronenberg Z."/>
            <person name="Murali S."/>
            <person name="Gordon D."/>
            <person name="Cantsilieris S."/>
            <person name="Munson K."/>
            <person name="Nelson B."/>
            <person name="Raja A."/>
            <person name="Underwood J."/>
            <person name="Diekhans M."/>
            <person name="Fiddes I."/>
            <person name="Haussler D."/>
            <person name="Eichler E."/>
        </authorList>
    </citation>
    <scope>NUCLEOTIDE SEQUENCE [LARGE SCALE GENOMIC DNA]</scope>
    <source>
        <strain evidence="3">Yerkes chimp pedigree #C0471</strain>
    </source>
</reference>
<name>A0A2J8MYQ2_PANTR</name>
<gene>
    <name evidence="3" type="ORF">CK820_G0015889</name>
</gene>
<organism evidence="3 4">
    <name type="scientific">Pan troglodytes</name>
    <name type="common">Chimpanzee</name>
    <dbReference type="NCBI Taxonomy" id="9598"/>
    <lineage>
        <taxon>Eukaryota</taxon>
        <taxon>Metazoa</taxon>
        <taxon>Chordata</taxon>
        <taxon>Craniata</taxon>
        <taxon>Vertebrata</taxon>
        <taxon>Euteleostomi</taxon>
        <taxon>Mammalia</taxon>
        <taxon>Eutheria</taxon>
        <taxon>Euarchontoglires</taxon>
        <taxon>Primates</taxon>
        <taxon>Haplorrhini</taxon>
        <taxon>Catarrhini</taxon>
        <taxon>Hominidae</taxon>
        <taxon>Pan</taxon>
    </lineage>
</organism>
<evidence type="ECO:0000313" key="3">
    <source>
        <dbReference type="EMBL" id="PNI64634.1"/>
    </source>
</evidence>
<dbReference type="InterPro" id="IPR000719">
    <property type="entry name" value="Prot_kinase_dom"/>
</dbReference>
<dbReference type="GO" id="GO:0005524">
    <property type="term" value="F:ATP binding"/>
    <property type="evidence" value="ECO:0007669"/>
    <property type="project" value="InterPro"/>
</dbReference>
<feature type="compositionally biased region" description="Polar residues" evidence="1">
    <location>
        <begin position="60"/>
        <end position="74"/>
    </location>
</feature>
<comment type="caution">
    <text evidence="3">The sequence shown here is derived from an EMBL/GenBank/DDBJ whole genome shotgun (WGS) entry which is preliminary data.</text>
</comment>
<protein>
    <submittedName>
        <fullName evidence="3">MAPKAPK5 isoform 7</fullName>
    </submittedName>
</protein>
<dbReference type="EMBL" id="NBAG03000240">
    <property type="protein sequence ID" value="PNI64634.1"/>
    <property type="molecule type" value="Genomic_DNA"/>
</dbReference>